<name>A0ABW8CMA6_9ACTN</name>
<evidence type="ECO:0000313" key="4">
    <source>
        <dbReference type="Proteomes" id="UP001614394"/>
    </source>
</evidence>
<accession>A0ABW8CMA6</accession>
<evidence type="ECO:0000259" key="2">
    <source>
        <dbReference type="Pfam" id="PF13193"/>
    </source>
</evidence>
<dbReference type="Gene3D" id="3.40.50.12780">
    <property type="entry name" value="N-terminal domain of ligase-like"/>
    <property type="match status" value="1"/>
</dbReference>
<dbReference type="Proteomes" id="UP001614394">
    <property type="component" value="Unassembled WGS sequence"/>
</dbReference>
<dbReference type="PROSITE" id="PS00455">
    <property type="entry name" value="AMP_BINDING"/>
    <property type="match status" value="1"/>
</dbReference>
<comment type="caution">
    <text evidence="3">The sequence shown here is derived from an EMBL/GenBank/DDBJ whole genome shotgun (WGS) entry which is preliminary data.</text>
</comment>
<dbReference type="InterPro" id="IPR025110">
    <property type="entry name" value="AMP-bd_C"/>
</dbReference>
<dbReference type="InterPro" id="IPR050237">
    <property type="entry name" value="ATP-dep_AMP-bd_enzyme"/>
</dbReference>
<dbReference type="Pfam" id="PF13193">
    <property type="entry name" value="AMP-binding_C"/>
    <property type="match status" value="1"/>
</dbReference>
<gene>
    <name evidence="3" type="ORF">ACIGXA_38730</name>
</gene>
<dbReference type="InterPro" id="IPR000873">
    <property type="entry name" value="AMP-dep_synth/lig_dom"/>
</dbReference>
<feature type="domain" description="AMP-binding enzyme C-terminal" evidence="2">
    <location>
        <begin position="371"/>
        <end position="439"/>
    </location>
</feature>
<evidence type="ECO:0000259" key="1">
    <source>
        <dbReference type="Pfam" id="PF00501"/>
    </source>
</evidence>
<dbReference type="PANTHER" id="PTHR43767:SF1">
    <property type="entry name" value="NONRIBOSOMAL PEPTIDE SYNTHASE PES1 (EUROFUNG)-RELATED"/>
    <property type="match status" value="1"/>
</dbReference>
<feature type="domain" description="AMP-dependent synthetase/ligase" evidence="1">
    <location>
        <begin position="27"/>
        <end position="309"/>
    </location>
</feature>
<proteinExistence type="predicted"/>
<reference evidence="3 4" key="1">
    <citation type="submission" date="2024-10" db="EMBL/GenBank/DDBJ databases">
        <title>The Natural Products Discovery Center: Release of the First 8490 Sequenced Strains for Exploring Actinobacteria Biosynthetic Diversity.</title>
        <authorList>
            <person name="Kalkreuter E."/>
            <person name="Kautsar S.A."/>
            <person name="Yang D."/>
            <person name="Bader C.D."/>
            <person name="Teijaro C.N."/>
            <person name="Fluegel L."/>
            <person name="Davis C.M."/>
            <person name="Simpson J.R."/>
            <person name="Lauterbach L."/>
            <person name="Steele A.D."/>
            <person name="Gui C."/>
            <person name="Meng S."/>
            <person name="Li G."/>
            <person name="Viehrig K."/>
            <person name="Ye F."/>
            <person name="Su P."/>
            <person name="Kiefer A.F."/>
            <person name="Nichols A."/>
            <person name="Cepeda A.J."/>
            <person name="Yan W."/>
            <person name="Fan B."/>
            <person name="Jiang Y."/>
            <person name="Adhikari A."/>
            <person name="Zheng C.-J."/>
            <person name="Schuster L."/>
            <person name="Cowan T.M."/>
            <person name="Smanski M.J."/>
            <person name="Chevrette M.G."/>
            <person name="De Carvalho L.P.S."/>
            <person name="Shen B."/>
        </authorList>
    </citation>
    <scope>NUCLEOTIDE SEQUENCE [LARGE SCALE GENOMIC DNA]</scope>
    <source>
        <strain evidence="3 4">NPDC053399</strain>
    </source>
</reference>
<dbReference type="InterPro" id="IPR045851">
    <property type="entry name" value="AMP-bd_C_sf"/>
</dbReference>
<dbReference type="CDD" id="cd04433">
    <property type="entry name" value="AFD_class_I"/>
    <property type="match status" value="1"/>
</dbReference>
<sequence length="458" mass="48614">MDVDELFLAGPADEPVLRLGESIDRGRLRKLVSERQQQLRDSGLHTGGSVAVHLPPSLEFIAHVLAVWKSGAQAILVDHRFTEFEVNSCVERLSPQFIVEPAEPATGMMRGFRDTGSVIRPLEGGRAPETGHALIQFSSGSTGPSKVIGRTAADLVAEVERYTRIDGFPGAGHQVVMLASMTNVLGLVGGLLNSLHTGAEMVIPRHTGKDGILRTLVEATAPTVLIGVPSQVDLLARVADPPALPLFRRVITGGELVRDALWNSFAQRYGVRIGTMYGMTEAGVMAVDVLGEHRPALLPAPGHELRVENGELMLRQPASPYLGDPDPTRWSDGWLHTRDAGTVDASTGRVTVLGRLDSQVSVGGLKVDLNEVEQTLAGAPGVTEAVVVHDGAIQAFVALDGAGTGAAEIEAYLRQRLAGYKRPRAVYVLPALPRTSSGKPIRNAATLNASRLGAAAPS</sequence>
<dbReference type="Gene3D" id="3.30.300.30">
    <property type="match status" value="1"/>
</dbReference>
<dbReference type="InterPro" id="IPR020845">
    <property type="entry name" value="AMP-binding_CS"/>
</dbReference>
<dbReference type="SUPFAM" id="SSF56801">
    <property type="entry name" value="Acetyl-CoA synthetase-like"/>
    <property type="match status" value="1"/>
</dbReference>
<keyword evidence="4" id="KW-1185">Reference proteome</keyword>
<protein>
    <submittedName>
        <fullName evidence="3">Class I adenylate-forming enzyme family protein</fullName>
    </submittedName>
</protein>
<dbReference type="Pfam" id="PF00501">
    <property type="entry name" value="AMP-binding"/>
    <property type="match status" value="1"/>
</dbReference>
<dbReference type="InterPro" id="IPR042099">
    <property type="entry name" value="ANL_N_sf"/>
</dbReference>
<evidence type="ECO:0000313" key="3">
    <source>
        <dbReference type="EMBL" id="MFI9106456.1"/>
    </source>
</evidence>
<dbReference type="EMBL" id="JBITYG010000018">
    <property type="protein sequence ID" value="MFI9106456.1"/>
    <property type="molecule type" value="Genomic_DNA"/>
</dbReference>
<dbReference type="PANTHER" id="PTHR43767">
    <property type="entry name" value="LONG-CHAIN-FATTY-ACID--COA LIGASE"/>
    <property type="match status" value="1"/>
</dbReference>
<organism evidence="3 4">
    <name type="scientific">Streptomyces fildesensis</name>
    <dbReference type="NCBI Taxonomy" id="375757"/>
    <lineage>
        <taxon>Bacteria</taxon>
        <taxon>Bacillati</taxon>
        <taxon>Actinomycetota</taxon>
        <taxon>Actinomycetes</taxon>
        <taxon>Kitasatosporales</taxon>
        <taxon>Streptomycetaceae</taxon>
        <taxon>Streptomyces</taxon>
    </lineage>
</organism>
<dbReference type="RefSeq" id="WP_399657974.1">
    <property type="nucleotide sequence ID" value="NZ_JBITYG010000018.1"/>
</dbReference>